<dbReference type="AlphaFoldDB" id="A0A0A3Z4W0"/>
<name>A0A0A3Z4W0_9GAMM</name>
<dbReference type="OrthoDB" id="6519955at2"/>
<protein>
    <submittedName>
        <fullName evidence="1">Uncharacterized protein</fullName>
    </submittedName>
</protein>
<evidence type="ECO:0000313" key="1">
    <source>
        <dbReference type="EMBL" id="KGT94102.1"/>
    </source>
</evidence>
<accession>A0A0A3Z4W0</accession>
<sequence length="171" mass="19620">MIQINKYFFIPLIYIGVCHASADISSEIDLKKLVQCVNNGNNSCLEKIPHNTKRLNFEQSIILRNALVHSLIKSPSATIDVLNSIDKETARTGHSFIRDNYGTDIVCAYMINSNKYDRESFFKYYSIVKNKLEKTGGKGKTCLDIMKSSVEETVYEEKRGEMKWGKEKYPF</sequence>
<dbReference type="EMBL" id="JRUQ01000030">
    <property type="protein sequence ID" value="KGT94102.1"/>
    <property type="molecule type" value="Genomic_DNA"/>
</dbReference>
<gene>
    <name evidence="1" type="ORF">NG99_10670</name>
</gene>
<reference evidence="1 2" key="1">
    <citation type="submission" date="2014-10" db="EMBL/GenBank/DDBJ databases">
        <title>Genome sequence of Erwinia typographi M043b.</title>
        <authorList>
            <person name="Chan K.-G."/>
            <person name="Tan W.-S."/>
        </authorList>
    </citation>
    <scope>NUCLEOTIDE SEQUENCE [LARGE SCALE GENOMIC DNA]</scope>
    <source>
        <strain evidence="1 2">M043b</strain>
    </source>
</reference>
<comment type="caution">
    <text evidence="1">The sequence shown here is derived from an EMBL/GenBank/DDBJ whole genome shotgun (WGS) entry which is preliminary data.</text>
</comment>
<dbReference type="RefSeq" id="WP_034892040.1">
    <property type="nucleotide sequence ID" value="NZ_JRUQ01000030.1"/>
</dbReference>
<dbReference type="Proteomes" id="UP000030351">
    <property type="component" value="Unassembled WGS sequence"/>
</dbReference>
<organism evidence="1 2">
    <name type="scientific">Erwinia typographi</name>
    <dbReference type="NCBI Taxonomy" id="371042"/>
    <lineage>
        <taxon>Bacteria</taxon>
        <taxon>Pseudomonadati</taxon>
        <taxon>Pseudomonadota</taxon>
        <taxon>Gammaproteobacteria</taxon>
        <taxon>Enterobacterales</taxon>
        <taxon>Erwiniaceae</taxon>
        <taxon>Erwinia</taxon>
    </lineage>
</organism>
<evidence type="ECO:0000313" key="2">
    <source>
        <dbReference type="Proteomes" id="UP000030351"/>
    </source>
</evidence>
<keyword evidence="2" id="KW-1185">Reference proteome</keyword>
<proteinExistence type="predicted"/>